<sequence>MISPSERARRRSRWVSASGRSAVPFLRRPRRRGNEVPSWLGMLVCWAAMGLAVTMLGAAVVHGRRREFPMIGANLVLIVLCVAVGWGRFGHHTF</sequence>
<feature type="transmembrane region" description="Helical" evidence="5">
    <location>
        <begin position="39"/>
        <end position="61"/>
    </location>
</feature>
<comment type="subcellular location">
    <subcellularLocation>
        <location evidence="1">Membrane</location>
        <topology evidence="1">Multi-pass membrane protein</topology>
    </subcellularLocation>
</comment>
<keyword evidence="7" id="KW-1185">Reference proteome</keyword>
<protein>
    <submittedName>
        <fullName evidence="6">DoxX family protein</fullName>
    </submittedName>
</protein>
<comment type="caution">
    <text evidence="6">The sequence shown here is derived from an EMBL/GenBank/DDBJ whole genome shotgun (WGS) entry which is preliminary data.</text>
</comment>
<proteinExistence type="predicted"/>
<keyword evidence="4 5" id="KW-0472">Membrane</keyword>
<feature type="transmembrane region" description="Helical" evidence="5">
    <location>
        <begin position="68"/>
        <end position="89"/>
    </location>
</feature>
<gene>
    <name evidence="6" type="ORF">ACFQMH_41310</name>
</gene>
<evidence type="ECO:0000256" key="5">
    <source>
        <dbReference type="SAM" id="Phobius"/>
    </source>
</evidence>
<evidence type="ECO:0000313" key="6">
    <source>
        <dbReference type="EMBL" id="MFC7018019.1"/>
    </source>
</evidence>
<evidence type="ECO:0000256" key="1">
    <source>
        <dbReference type="ARBA" id="ARBA00004141"/>
    </source>
</evidence>
<evidence type="ECO:0000256" key="3">
    <source>
        <dbReference type="ARBA" id="ARBA00022989"/>
    </source>
</evidence>
<accession>A0ABW2EFF6</accession>
<evidence type="ECO:0000256" key="2">
    <source>
        <dbReference type="ARBA" id="ARBA00022692"/>
    </source>
</evidence>
<keyword evidence="3 5" id="KW-1133">Transmembrane helix</keyword>
<evidence type="ECO:0000256" key="4">
    <source>
        <dbReference type="ARBA" id="ARBA00023136"/>
    </source>
</evidence>
<dbReference type="Pfam" id="PF13564">
    <property type="entry name" value="DoxX_2"/>
    <property type="match status" value="1"/>
</dbReference>
<evidence type="ECO:0000313" key="7">
    <source>
        <dbReference type="Proteomes" id="UP001596409"/>
    </source>
</evidence>
<name>A0ABW2EFF6_9ACTN</name>
<dbReference type="Proteomes" id="UP001596409">
    <property type="component" value="Unassembled WGS sequence"/>
</dbReference>
<dbReference type="InterPro" id="IPR032808">
    <property type="entry name" value="DoxX"/>
</dbReference>
<organism evidence="6 7">
    <name type="scientific">Streptomyces viridiviolaceus</name>
    <dbReference type="NCBI Taxonomy" id="68282"/>
    <lineage>
        <taxon>Bacteria</taxon>
        <taxon>Bacillati</taxon>
        <taxon>Actinomycetota</taxon>
        <taxon>Actinomycetes</taxon>
        <taxon>Kitasatosporales</taxon>
        <taxon>Streptomycetaceae</taxon>
        <taxon>Streptomyces</taxon>
    </lineage>
</organism>
<dbReference type="EMBL" id="JBHSYM010000112">
    <property type="protein sequence ID" value="MFC7018019.1"/>
    <property type="molecule type" value="Genomic_DNA"/>
</dbReference>
<dbReference type="RefSeq" id="WP_385870629.1">
    <property type="nucleotide sequence ID" value="NZ_JBHSYM010000112.1"/>
</dbReference>
<reference evidence="7" key="1">
    <citation type="journal article" date="2019" name="Int. J. Syst. Evol. Microbiol.">
        <title>The Global Catalogue of Microorganisms (GCM) 10K type strain sequencing project: providing services to taxonomists for standard genome sequencing and annotation.</title>
        <authorList>
            <consortium name="The Broad Institute Genomics Platform"/>
            <consortium name="The Broad Institute Genome Sequencing Center for Infectious Disease"/>
            <person name="Wu L."/>
            <person name="Ma J."/>
        </authorList>
    </citation>
    <scope>NUCLEOTIDE SEQUENCE [LARGE SCALE GENOMIC DNA]</scope>
    <source>
        <strain evidence="7">JCM 4855</strain>
    </source>
</reference>
<keyword evidence="2 5" id="KW-0812">Transmembrane</keyword>